<protein>
    <submittedName>
        <fullName evidence="3">SRPBCC domain-containing protein</fullName>
    </submittedName>
</protein>
<dbReference type="CDD" id="cd07814">
    <property type="entry name" value="SRPBCC_CalC_Aha1-like"/>
    <property type="match status" value="1"/>
</dbReference>
<evidence type="ECO:0000259" key="2">
    <source>
        <dbReference type="Pfam" id="PF08327"/>
    </source>
</evidence>
<dbReference type="Gene3D" id="3.30.530.20">
    <property type="match status" value="1"/>
</dbReference>
<dbReference type="RefSeq" id="WP_318598803.1">
    <property type="nucleotide sequence ID" value="NZ_JAWSTH010000055.1"/>
</dbReference>
<dbReference type="InterPro" id="IPR013538">
    <property type="entry name" value="ASHA1/2-like_C"/>
</dbReference>
<proteinExistence type="inferred from homology"/>
<sequence length="164" mass="18088">MSVTSVDKDLDNLTLTLIADFDAPAERVWQLWADPRQLERWWGPPTHPATMEQHELVPGGSVTYFMTGPDGARYYGWWRIEAVDPPSSLAFTDGFADADGAPSAELPTNAVRMQLTAHDGGTRMQLRSTFGTREQMEQVLNMGMAEGLELAVGQMDALLSSSTR</sequence>
<organism evidence="3 4">
    <name type="scientific">Conexibacter stalactiti</name>
    <dbReference type="NCBI Taxonomy" id="1940611"/>
    <lineage>
        <taxon>Bacteria</taxon>
        <taxon>Bacillati</taxon>
        <taxon>Actinomycetota</taxon>
        <taxon>Thermoleophilia</taxon>
        <taxon>Solirubrobacterales</taxon>
        <taxon>Conexibacteraceae</taxon>
        <taxon>Conexibacter</taxon>
    </lineage>
</organism>
<dbReference type="EMBL" id="JAWSTH010000055">
    <property type="protein sequence ID" value="MDW5596419.1"/>
    <property type="molecule type" value="Genomic_DNA"/>
</dbReference>
<evidence type="ECO:0000256" key="1">
    <source>
        <dbReference type="ARBA" id="ARBA00006817"/>
    </source>
</evidence>
<dbReference type="Pfam" id="PF08327">
    <property type="entry name" value="AHSA1"/>
    <property type="match status" value="1"/>
</dbReference>
<reference evidence="4" key="1">
    <citation type="submission" date="2023-07" db="EMBL/GenBank/DDBJ databases">
        <title>Conexibacter stalactiti sp. nov., isolated from stalactites in a lava cave and emended description of the genus Conexibacter.</title>
        <authorList>
            <person name="Lee S.D."/>
        </authorList>
    </citation>
    <scope>NUCLEOTIDE SEQUENCE [LARGE SCALE GENOMIC DNA]</scope>
    <source>
        <strain evidence="4">KCTC 39840</strain>
    </source>
</reference>
<dbReference type="InterPro" id="IPR023393">
    <property type="entry name" value="START-like_dom_sf"/>
</dbReference>
<reference evidence="3 4" key="2">
    <citation type="submission" date="2023-10" db="EMBL/GenBank/DDBJ databases">
        <authorList>
            <person name="Han X.F."/>
        </authorList>
    </citation>
    <scope>NUCLEOTIDE SEQUENCE [LARGE SCALE GENOMIC DNA]</scope>
    <source>
        <strain evidence="3 4">KCTC 39840</strain>
    </source>
</reference>
<name>A0ABU4HWI0_9ACTN</name>
<comment type="similarity">
    <text evidence="1">Belongs to the AHA1 family.</text>
</comment>
<dbReference type="Proteomes" id="UP001284601">
    <property type="component" value="Unassembled WGS sequence"/>
</dbReference>
<evidence type="ECO:0000313" key="4">
    <source>
        <dbReference type="Proteomes" id="UP001284601"/>
    </source>
</evidence>
<evidence type="ECO:0000313" key="3">
    <source>
        <dbReference type="EMBL" id="MDW5596419.1"/>
    </source>
</evidence>
<dbReference type="SUPFAM" id="SSF55961">
    <property type="entry name" value="Bet v1-like"/>
    <property type="match status" value="1"/>
</dbReference>
<comment type="caution">
    <text evidence="3">The sequence shown here is derived from an EMBL/GenBank/DDBJ whole genome shotgun (WGS) entry which is preliminary data.</text>
</comment>
<gene>
    <name evidence="3" type="ORF">R7226_18880</name>
</gene>
<feature type="domain" description="Activator of Hsp90 ATPase homologue 1/2-like C-terminal" evidence="2">
    <location>
        <begin position="22"/>
        <end position="159"/>
    </location>
</feature>
<accession>A0ABU4HWI0</accession>
<keyword evidence="4" id="KW-1185">Reference proteome</keyword>